<dbReference type="RefSeq" id="XP_060329088.1">
    <property type="nucleotide sequence ID" value="XM_060469765.1"/>
</dbReference>
<sequence length="413" mass="46176">MKRISAKTLRKKWERKSVKSSVPSQYDKTEEWEDVIVSPIGGPPRRVYEKMPMNARALFNGQEFLRRSWNDGRATMQKKDTYIWEIARQAMPLESNKCIQWTNIVHGAISVAKLVKSYTKQPSTTAQTMRDIANEGGRWQVAFLGSTKIAGKEDSSGVSGREKGKQAAMGVREVVVELVDGRGTFRKSSAPAKTSVEQRARHESSHKGEVEPPVRSSWEEEKTSIRIEVYIGVTNMYVGWAPKFARVRAERRKAVMGKSNVRDLEGEEGTGDWFRHSVVVIKLRLAGKVSGVHALKPRTILSRSRKAWYPSPLVAVDSVEFQNLKYTVLPPLRTTVAEVYNSRTNTRHGLAPQITTTNDDDGDNGIYDDTATTAFSRFATSPLGTCRDIIILPHRLQLVCRKVTGLGNGANTA</sequence>
<feature type="region of interest" description="Disordered" evidence="1">
    <location>
        <begin position="186"/>
        <end position="216"/>
    </location>
</feature>
<gene>
    <name evidence="2" type="ORF">EV420DRAFT_1481411</name>
</gene>
<protein>
    <submittedName>
        <fullName evidence="2">Uncharacterized protein</fullName>
    </submittedName>
</protein>
<dbReference type="AlphaFoldDB" id="A0AA39KB55"/>
<name>A0AA39KB55_ARMTA</name>
<organism evidence="2 3">
    <name type="scientific">Armillaria tabescens</name>
    <name type="common">Ringless honey mushroom</name>
    <name type="synonym">Agaricus tabescens</name>
    <dbReference type="NCBI Taxonomy" id="1929756"/>
    <lineage>
        <taxon>Eukaryota</taxon>
        <taxon>Fungi</taxon>
        <taxon>Dikarya</taxon>
        <taxon>Basidiomycota</taxon>
        <taxon>Agaricomycotina</taxon>
        <taxon>Agaricomycetes</taxon>
        <taxon>Agaricomycetidae</taxon>
        <taxon>Agaricales</taxon>
        <taxon>Marasmiineae</taxon>
        <taxon>Physalacriaceae</taxon>
        <taxon>Desarmillaria</taxon>
    </lineage>
</organism>
<accession>A0AA39KB55</accession>
<dbReference type="EMBL" id="JAUEPS010000025">
    <property type="protein sequence ID" value="KAK0455578.1"/>
    <property type="molecule type" value="Genomic_DNA"/>
</dbReference>
<proteinExistence type="predicted"/>
<evidence type="ECO:0000313" key="3">
    <source>
        <dbReference type="Proteomes" id="UP001175211"/>
    </source>
</evidence>
<feature type="compositionally biased region" description="Basic and acidic residues" evidence="1">
    <location>
        <begin position="196"/>
        <end position="216"/>
    </location>
</feature>
<comment type="caution">
    <text evidence="2">The sequence shown here is derived from an EMBL/GenBank/DDBJ whole genome shotgun (WGS) entry which is preliminary data.</text>
</comment>
<evidence type="ECO:0000313" key="2">
    <source>
        <dbReference type="EMBL" id="KAK0455578.1"/>
    </source>
</evidence>
<reference evidence="2" key="1">
    <citation type="submission" date="2023-06" db="EMBL/GenBank/DDBJ databases">
        <authorList>
            <consortium name="Lawrence Berkeley National Laboratory"/>
            <person name="Ahrendt S."/>
            <person name="Sahu N."/>
            <person name="Indic B."/>
            <person name="Wong-Bajracharya J."/>
            <person name="Merenyi Z."/>
            <person name="Ke H.-M."/>
            <person name="Monk M."/>
            <person name="Kocsube S."/>
            <person name="Drula E."/>
            <person name="Lipzen A."/>
            <person name="Balint B."/>
            <person name="Henrissat B."/>
            <person name="Andreopoulos B."/>
            <person name="Martin F.M."/>
            <person name="Harder C.B."/>
            <person name="Rigling D."/>
            <person name="Ford K.L."/>
            <person name="Foster G.D."/>
            <person name="Pangilinan J."/>
            <person name="Papanicolaou A."/>
            <person name="Barry K."/>
            <person name="LaButti K."/>
            <person name="Viragh M."/>
            <person name="Koriabine M."/>
            <person name="Yan M."/>
            <person name="Riley R."/>
            <person name="Champramary S."/>
            <person name="Plett K.L."/>
            <person name="Tsai I.J."/>
            <person name="Slot J."/>
            <person name="Sipos G."/>
            <person name="Plett J."/>
            <person name="Nagy L.G."/>
            <person name="Grigoriev I.V."/>
        </authorList>
    </citation>
    <scope>NUCLEOTIDE SEQUENCE</scope>
    <source>
        <strain evidence="2">CCBAS 213</strain>
    </source>
</reference>
<evidence type="ECO:0000256" key="1">
    <source>
        <dbReference type="SAM" id="MobiDB-lite"/>
    </source>
</evidence>
<keyword evidence="3" id="KW-1185">Reference proteome</keyword>
<dbReference type="GeneID" id="85353313"/>
<dbReference type="Proteomes" id="UP001175211">
    <property type="component" value="Unassembled WGS sequence"/>
</dbReference>